<dbReference type="AlphaFoldDB" id="E6SWT7"/>
<dbReference type="EMBL" id="CP002352">
    <property type="protein sequence ID" value="ADV43639.1"/>
    <property type="molecule type" value="Genomic_DNA"/>
</dbReference>
<feature type="transmembrane region" description="Helical" evidence="2">
    <location>
        <begin position="142"/>
        <end position="162"/>
    </location>
</feature>
<name>E6SWT7_BACT6</name>
<dbReference type="InterPro" id="IPR027417">
    <property type="entry name" value="P-loop_NTPase"/>
</dbReference>
<dbReference type="RefSeq" id="WP_013547233.1">
    <property type="nucleotide sequence ID" value="NC_014933.1"/>
</dbReference>
<keyword evidence="2" id="KW-0472">Membrane</keyword>
<dbReference type="HOGENOM" id="CLU_005044_0_0_10"/>
<keyword evidence="2" id="KW-0812">Transmembrane</keyword>
<evidence type="ECO:0000313" key="5">
    <source>
        <dbReference type="Proteomes" id="UP000008630"/>
    </source>
</evidence>
<protein>
    <recommendedName>
        <fullName evidence="3">YobI-like P-loop NTPase domain-containing protein</fullName>
    </recommendedName>
</protein>
<dbReference type="InterPro" id="IPR048428">
    <property type="entry name" value="YobI-NTPase"/>
</dbReference>
<dbReference type="eggNOG" id="COG5290">
    <property type="taxonomic scope" value="Bacteria"/>
</dbReference>
<reference evidence="4 5" key="2">
    <citation type="journal article" date="2011" name="Stand. Genomic Sci.">
        <title>Complete genome sequence of Bacteroides helcogenes type strain (P 36-108).</title>
        <authorList>
            <person name="Pati A."/>
            <person name="Gronow S."/>
            <person name="Zeytun A."/>
            <person name="Lapidus A."/>
            <person name="Nolan M."/>
            <person name="Hammon N."/>
            <person name="Deshpande S."/>
            <person name="Cheng J.F."/>
            <person name="Tapia R."/>
            <person name="Han C."/>
            <person name="Goodwin L."/>
            <person name="Pitluck S."/>
            <person name="Liolios K."/>
            <person name="Pagani I."/>
            <person name="Ivanova N."/>
            <person name="Mavromatis K."/>
            <person name="Chen A."/>
            <person name="Palaniappan K."/>
            <person name="Land M."/>
            <person name="Hauser L."/>
            <person name="Chang Y.J."/>
            <person name="Jeffries C.D."/>
            <person name="Detter J.C."/>
            <person name="Brambilla E."/>
            <person name="Rohde M."/>
            <person name="Goker M."/>
            <person name="Woyke T."/>
            <person name="Bristow J."/>
            <person name="Eisen J.A."/>
            <person name="Markowitz V."/>
            <person name="Hugenholtz P."/>
            <person name="Kyrpides N.C."/>
            <person name="Klenk H.P."/>
            <person name="Lucas S."/>
        </authorList>
    </citation>
    <scope>NUCLEOTIDE SEQUENCE [LARGE SCALE GENOMIC DNA]</scope>
    <source>
        <strain evidence="5">ATCC 35417 / DSM 20613 / JCM 6297 / CCUG 15421 / P 36-108</strain>
    </source>
</reference>
<dbReference type="Pfam" id="PF20693">
    <property type="entry name" value="YobI-ATPase"/>
    <property type="match status" value="1"/>
</dbReference>
<dbReference type="OrthoDB" id="1701659at2"/>
<dbReference type="Proteomes" id="UP000008630">
    <property type="component" value="Chromosome"/>
</dbReference>
<feature type="coiled-coil region" evidence="1">
    <location>
        <begin position="412"/>
        <end position="446"/>
    </location>
</feature>
<evidence type="ECO:0000256" key="1">
    <source>
        <dbReference type="SAM" id="Coils"/>
    </source>
</evidence>
<reference key="1">
    <citation type="submission" date="2010-11" db="EMBL/GenBank/DDBJ databases">
        <title>The complete genome of Bacteroides helcogenes P 36-108.</title>
        <authorList>
            <consortium name="US DOE Joint Genome Institute (JGI-PGF)"/>
            <person name="Lucas S."/>
            <person name="Copeland A."/>
            <person name="Lapidus A."/>
            <person name="Bruce D."/>
            <person name="Goodwin L."/>
            <person name="Pitluck S."/>
            <person name="Kyrpides N."/>
            <person name="Mavromatis K."/>
            <person name="Ivanova N."/>
            <person name="Zeytun A."/>
            <person name="Brettin T."/>
            <person name="Detter J.C."/>
            <person name="Tapia R."/>
            <person name="Han C."/>
            <person name="Land M."/>
            <person name="Hauser L."/>
            <person name="Markowitz V."/>
            <person name="Cheng J.-F."/>
            <person name="Hugenholtz P."/>
            <person name="Woyke T."/>
            <person name="Wu D."/>
            <person name="Gronow S."/>
            <person name="Wellnitz S."/>
            <person name="Brambilla E."/>
            <person name="Klenk H.-P."/>
            <person name="Eisen J.A."/>
        </authorList>
    </citation>
    <scope>NUCLEOTIDE SEQUENCE</scope>
    <source>
        <strain>P 36-108</strain>
    </source>
</reference>
<proteinExistence type="predicted"/>
<keyword evidence="5" id="KW-1185">Reference proteome</keyword>
<dbReference type="PATRIC" id="fig|693979.3.peg.1729"/>
<gene>
    <name evidence="4" type="ordered locus">Bache_1636</name>
</gene>
<sequence>MEWKFWKKVCADNTLKDDKQVSLTPAKLNRNNKNDEKQYRSVLNLAQKLQEKDVLNMALTGPYGSGKSSILRSLKQDFPQYKYLSISLATLKSPLDNDKDAIDVDTMNNRIEYSILQQLIYKEKQETLYNSRLKRIYHKSSGFQYALSIAIMLYIIALIIVFEPSFLKIDWICQSLDNPILNKWADGIAIAYIVMATIMFVKHTIKSLSNSKLNKLNLKNGEIELKEYKDDTSIFNKHMDEIVYFFQVTKYNVVIIEDLDRFNNTDIFLKLREVNQLLNQSESVGRKIVFIYAVRDDMFLDEERTKFFDYITTVIPIINSSNSADKLKEELEIKGFIDIRDDVIDSLAFFIDDMRLLKNIVNEYAQYREKLDEKLDQDKLLAMIVYKNYHPKDFADLHKGVGVVYECLHKKKELLAERNKQIDARIDEIKKRLHALETTHALQEKELRLVYMEGYRRQLLKTGIDNIVSFCIDNNYIVPEDIAENETLFNTFISCSDINYKYYGYYSSYYGTHRLENNSSNVNFNQIERMVNSDFTYHERLEALREGENKIREQINILELSRNSHYATPIQELLQDIDMQNHKIFNGLNVSKMLESFLKEGFINEDYFDYISFFFGKSINKHDHDFILELKLRHSLSYDYPIDKVEQCVKNIPDKCYNDVSILNIQVVDYICQHLDEEPNNKKLYAIVQALTKSKKWDFLIAYYNSVENPSIFFKYLANVMNGLWKVFVKINSDELYEAWLRYIELDHSIKESRSWLEKNYAFISHRVELIGFDVIAQIISQGKLIFTVIDAESGSLLEYVVENKAYRLTPTNVVCAFVHCRNERIEKLDSYPLNVTILRNCEPVKPISAYIDEHFESALNDVFITDAAKQECEQIIIEIINSEDITEEIKRKYLTGQQNKISLSDVNNSLWTLAIEIDIVTPSWSEIYAFYTNQNNVIASILRIFIAKHIDELEDTAELEETQKELLANSALLTSNFEISVYDKLIKIFNGVTFEDADISSIDNAHLKSLLYADMLPYSIYYTTTIRDSHSDVLPYYVDKYLDECVENIDEMPTTMGLYKHFMRNQKVVGEKALKVVQHFLPYIVWDNELAIITLPVVKNNITQFDYETEKNIWLHSTSSQERFAFLITLIEKYKNDFDIVTELVESLGNSYQGITDRTKRATIENNQMNEMLLEKLKTIGYISSYREDDGKLRVSHKRNN</sequence>
<evidence type="ECO:0000256" key="2">
    <source>
        <dbReference type="SAM" id="Phobius"/>
    </source>
</evidence>
<keyword evidence="2" id="KW-1133">Transmembrane helix</keyword>
<keyword evidence="1" id="KW-0175">Coiled coil</keyword>
<accession>E6SWT7</accession>
<dbReference type="STRING" id="693979.Bache_1636"/>
<organism evidence="4 5">
    <name type="scientific">Bacteroides helcogenes (strain ATCC 35417 / DSM 20613 / JCM 6297 / CCUG 15421 / P 36-108)</name>
    <dbReference type="NCBI Taxonomy" id="693979"/>
    <lineage>
        <taxon>Bacteria</taxon>
        <taxon>Pseudomonadati</taxon>
        <taxon>Bacteroidota</taxon>
        <taxon>Bacteroidia</taxon>
        <taxon>Bacteroidales</taxon>
        <taxon>Bacteroidaceae</taxon>
        <taxon>Bacteroides</taxon>
    </lineage>
</organism>
<dbReference type="KEGG" id="bhl:Bache_1636"/>
<dbReference type="SUPFAM" id="SSF52540">
    <property type="entry name" value="P-loop containing nucleoside triphosphate hydrolases"/>
    <property type="match status" value="2"/>
</dbReference>
<feature type="domain" description="YobI-like P-loop NTPase" evidence="3">
    <location>
        <begin position="44"/>
        <end position="405"/>
    </location>
</feature>
<evidence type="ECO:0000313" key="4">
    <source>
        <dbReference type="EMBL" id="ADV43639.1"/>
    </source>
</evidence>
<dbReference type="Gene3D" id="3.40.50.300">
    <property type="entry name" value="P-loop containing nucleotide triphosphate hydrolases"/>
    <property type="match status" value="1"/>
</dbReference>
<evidence type="ECO:0000259" key="3">
    <source>
        <dbReference type="Pfam" id="PF20693"/>
    </source>
</evidence>